<dbReference type="Pfam" id="PF13568">
    <property type="entry name" value="OMP_b-brl_2"/>
    <property type="match status" value="1"/>
</dbReference>
<feature type="compositionally biased region" description="Polar residues" evidence="1">
    <location>
        <begin position="166"/>
        <end position="180"/>
    </location>
</feature>
<evidence type="ECO:0000259" key="3">
    <source>
        <dbReference type="Pfam" id="PF13568"/>
    </source>
</evidence>
<dbReference type="Gene3D" id="2.40.160.20">
    <property type="match status" value="1"/>
</dbReference>
<dbReference type="AlphaFoldDB" id="A0A0H5PY13"/>
<dbReference type="SUPFAM" id="SSF56925">
    <property type="entry name" value="OMPA-like"/>
    <property type="match status" value="1"/>
</dbReference>
<evidence type="ECO:0000256" key="1">
    <source>
        <dbReference type="SAM" id="MobiDB-lite"/>
    </source>
</evidence>
<reference evidence="4" key="1">
    <citation type="submission" date="2015-06" db="EMBL/GenBank/DDBJ databases">
        <authorList>
            <person name="Joergensen T."/>
        </authorList>
    </citation>
    <scope>NUCLEOTIDE SEQUENCE</scope>
    <source>
        <strain evidence="4">RGRH0259</strain>
    </source>
</reference>
<keyword evidence="2" id="KW-0812">Transmembrane</keyword>
<sequence length="432" mass="48909">MRNEDKWARRVKEELDDYLEPAPTGLWEELEKELQVTPKVIPMWKRWQMIAAAAVVVMTLVSIWSVWLTDEVQDMKLPVAADIPPVSQRIEEIIPDMQSDKLSEEIVAQTVVTKRPQESFQNVLKGNFKEVPSEHLDVLAEVNDAVHPQAEEVNDSESALEESQHVQENSVAVESPSHRTYSARNYKAENINKGKSSQPKLEVGLNYGNSPFASSNTYQGFTSFSRSASMHAVSSDLTTPANDANYVYSQILYSSREDEIQSDVEHAMPVTIGASVHYRINENWGIETGLNYTMLSSNLHSGTNHSYIDSEQKLHYLGIPLKLHRRIWGNRYWDVYASGGGMVEKCISAKNITTSVSRQTVSREEERMHVDNLQLSLALAAGVQFNFSNWSGVYVEPGLAYYFDDGEETLTIRKEHPFNFNLLVGFRFVLPN</sequence>
<keyword evidence="2" id="KW-1133">Transmembrane helix</keyword>
<evidence type="ECO:0000256" key="2">
    <source>
        <dbReference type="SAM" id="Phobius"/>
    </source>
</evidence>
<name>A0A0H5PY13_9ZZZZ</name>
<reference evidence="4" key="2">
    <citation type="submission" date="2015-07" db="EMBL/GenBank/DDBJ databases">
        <title>Plasmids, circular viruses and viroids from rat gut.</title>
        <authorList>
            <person name="Jorgensen T.J."/>
            <person name="Hansen M.A."/>
            <person name="Xu Z."/>
            <person name="Tabak M.A."/>
            <person name="Sorensen S.J."/>
            <person name="Hansen L.H."/>
        </authorList>
    </citation>
    <scope>NUCLEOTIDE SEQUENCE</scope>
    <source>
        <strain evidence="4">RGRH0259</strain>
    </source>
</reference>
<dbReference type="InterPro" id="IPR011250">
    <property type="entry name" value="OMP/PagP_B-barrel"/>
</dbReference>
<proteinExistence type="predicted"/>
<feature type="domain" description="Outer membrane protein beta-barrel" evidence="3">
    <location>
        <begin position="256"/>
        <end position="386"/>
    </location>
</feature>
<feature type="region of interest" description="Disordered" evidence="1">
    <location>
        <begin position="150"/>
        <end position="180"/>
    </location>
</feature>
<evidence type="ECO:0000313" key="4">
    <source>
        <dbReference type="EMBL" id="CRY94468.1"/>
    </source>
</evidence>
<organism evidence="4">
    <name type="scientific">uncultured prokaryote</name>
    <dbReference type="NCBI Taxonomy" id="198431"/>
    <lineage>
        <taxon>unclassified sequences</taxon>
        <taxon>environmental samples</taxon>
    </lineage>
</organism>
<protein>
    <recommendedName>
        <fullName evidence="3">Outer membrane protein beta-barrel domain-containing protein</fullName>
    </recommendedName>
</protein>
<keyword evidence="2" id="KW-0472">Membrane</keyword>
<dbReference type="InterPro" id="IPR025665">
    <property type="entry name" value="Beta-barrel_OMP_2"/>
</dbReference>
<feature type="transmembrane region" description="Helical" evidence="2">
    <location>
        <begin position="49"/>
        <end position="68"/>
    </location>
</feature>
<accession>A0A0H5PY13</accession>
<dbReference type="EMBL" id="LN852932">
    <property type="protein sequence ID" value="CRY94468.1"/>
    <property type="molecule type" value="Genomic_DNA"/>
</dbReference>